<proteinExistence type="predicted"/>
<organism evidence="1 2">
    <name type="scientific">Reticulomyxa filosa</name>
    <dbReference type="NCBI Taxonomy" id="46433"/>
    <lineage>
        <taxon>Eukaryota</taxon>
        <taxon>Sar</taxon>
        <taxon>Rhizaria</taxon>
        <taxon>Retaria</taxon>
        <taxon>Foraminifera</taxon>
        <taxon>Monothalamids</taxon>
        <taxon>Reticulomyxidae</taxon>
        <taxon>Reticulomyxa</taxon>
    </lineage>
</organism>
<protein>
    <submittedName>
        <fullName evidence="1">Uncharacterized protein</fullName>
    </submittedName>
</protein>
<comment type="caution">
    <text evidence="1">The sequence shown here is derived from an EMBL/GenBank/DDBJ whole genome shotgun (WGS) entry which is preliminary data.</text>
</comment>
<accession>X6MK28</accession>
<dbReference type="Gene3D" id="3.40.30.10">
    <property type="entry name" value="Glutaredoxin"/>
    <property type="match status" value="1"/>
</dbReference>
<dbReference type="Proteomes" id="UP000023152">
    <property type="component" value="Unassembled WGS sequence"/>
</dbReference>
<gene>
    <name evidence="1" type="ORF">RFI_23555</name>
</gene>
<name>X6MK28_RETFI</name>
<sequence length="254" mass="29317">MFEIGDTFYTPVFLRRKMTKREGGEKGTVYKKKLVTINNKSLKKKNGTWLRRYSTDPKHPLLQSGKKLTQGKQVELHFPAKKKEAEGEEKESIVGGVSKSKVKKEDTSIELFQQARNPQSWEFRVLLDYYGIPYFCIEVAPTTSATYLEMEKSQVSDEYKKHKTMPLLRIVQQKEVNATIATYKNEVKEAILGKDNTTSSGNNEALKKEFRSIQMLNDVNEFHKRCLLLVSNSSQFFPNATHGNELKQRLIDRK</sequence>
<feature type="non-terminal residue" evidence="1">
    <location>
        <position position="254"/>
    </location>
</feature>
<dbReference type="EMBL" id="ASPP01020375">
    <property type="protein sequence ID" value="ETO13812.1"/>
    <property type="molecule type" value="Genomic_DNA"/>
</dbReference>
<keyword evidence="2" id="KW-1185">Reference proteome</keyword>
<evidence type="ECO:0000313" key="1">
    <source>
        <dbReference type="EMBL" id="ETO13812.1"/>
    </source>
</evidence>
<reference evidence="1 2" key="1">
    <citation type="journal article" date="2013" name="Curr. Biol.">
        <title>The Genome of the Foraminiferan Reticulomyxa filosa.</title>
        <authorList>
            <person name="Glockner G."/>
            <person name="Hulsmann N."/>
            <person name="Schleicher M."/>
            <person name="Noegel A.A."/>
            <person name="Eichinger L."/>
            <person name="Gallinger C."/>
            <person name="Pawlowski J."/>
            <person name="Sierra R."/>
            <person name="Euteneuer U."/>
            <person name="Pillet L."/>
            <person name="Moustafa A."/>
            <person name="Platzer M."/>
            <person name="Groth M."/>
            <person name="Szafranski K."/>
            <person name="Schliwa M."/>
        </authorList>
    </citation>
    <scope>NUCLEOTIDE SEQUENCE [LARGE SCALE GENOMIC DNA]</scope>
</reference>
<evidence type="ECO:0000313" key="2">
    <source>
        <dbReference type="Proteomes" id="UP000023152"/>
    </source>
</evidence>
<dbReference type="AlphaFoldDB" id="X6MK28"/>